<evidence type="ECO:0000259" key="8">
    <source>
        <dbReference type="Pfam" id="PF13567"/>
    </source>
</evidence>
<evidence type="ECO:0000259" key="7">
    <source>
        <dbReference type="Pfam" id="PF03772"/>
    </source>
</evidence>
<dbReference type="InterPro" id="IPR036866">
    <property type="entry name" value="RibonucZ/Hydroxyglut_hydro"/>
</dbReference>
<comment type="subcellular location">
    <subcellularLocation>
        <location evidence="1">Cell membrane</location>
        <topology evidence="1">Multi-pass membrane protein</topology>
    </subcellularLocation>
</comment>
<dbReference type="GO" id="GO:0005886">
    <property type="term" value="C:plasma membrane"/>
    <property type="evidence" value="ECO:0007669"/>
    <property type="project" value="UniProtKB-SubCell"/>
</dbReference>
<dbReference type="SUPFAM" id="SSF56281">
    <property type="entry name" value="Metallo-hydrolase/oxidoreductase"/>
    <property type="match status" value="1"/>
</dbReference>
<evidence type="ECO:0000256" key="6">
    <source>
        <dbReference type="SAM" id="Phobius"/>
    </source>
</evidence>
<dbReference type="InterPro" id="IPR025405">
    <property type="entry name" value="DUF4131"/>
</dbReference>
<comment type="caution">
    <text evidence="9">The sequence shown here is derived from an EMBL/GenBank/DDBJ whole genome shotgun (WGS) entry which is preliminary data.</text>
</comment>
<feature type="transmembrane region" description="Helical" evidence="6">
    <location>
        <begin position="38"/>
        <end position="57"/>
    </location>
</feature>
<feature type="transmembrane region" description="Helical" evidence="6">
    <location>
        <begin position="247"/>
        <end position="272"/>
    </location>
</feature>
<proteinExistence type="predicted"/>
<protein>
    <submittedName>
        <fullName evidence="9">DNA internalization-related competence protein ComEC/Rec2</fullName>
    </submittedName>
</protein>
<evidence type="ECO:0000256" key="2">
    <source>
        <dbReference type="ARBA" id="ARBA00022475"/>
    </source>
</evidence>
<organism evidence="9 10">
    <name type="scientific">Mariprofundus erugo</name>
    <dbReference type="NCBI Taxonomy" id="2528639"/>
    <lineage>
        <taxon>Bacteria</taxon>
        <taxon>Pseudomonadati</taxon>
        <taxon>Pseudomonadota</taxon>
        <taxon>Candidatius Mariprofundia</taxon>
        <taxon>Mariprofundales</taxon>
        <taxon>Mariprofundaceae</taxon>
        <taxon>Mariprofundus</taxon>
    </lineage>
</organism>
<keyword evidence="10" id="KW-1185">Reference proteome</keyword>
<dbReference type="NCBIfam" id="TIGR00361">
    <property type="entry name" value="ComEC_Rec2"/>
    <property type="match status" value="1"/>
</dbReference>
<evidence type="ECO:0000256" key="3">
    <source>
        <dbReference type="ARBA" id="ARBA00022692"/>
    </source>
</evidence>
<evidence type="ECO:0000313" key="9">
    <source>
        <dbReference type="EMBL" id="TLS69111.1"/>
    </source>
</evidence>
<dbReference type="Pfam" id="PF13567">
    <property type="entry name" value="DUF4131"/>
    <property type="match status" value="1"/>
</dbReference>
<sequence length="821" mass="88199">MVPSSGSADVSWLQCRRLPLLWPVLAWTTGLVLARSDLVGVVPALLIWLLLLLLFVWQHRMVALWLLLGGLWGAADLLVDAARVSVTADWLNGAVTATARIDEVHRDSALQRLQLSDIRRQDGARLSGHALLYLYHHAGESYSTFQPGDRIRMTARWHRPRNHLNPGGFDYQAWCFDHHIALIGSVSAGVQLAGRDASPLQNGRARIANVIGGLPADAGGVLQALLLGDRSGVTEPVKSVFSATGTAHLLAISGMHVGMVAAWMALLFRWMLTRREAWIVRLRVRDVAMAAGVIAAGGYAMVAGWPLPAMRAALMLAAAAIAWFLAARHAPLNILLAALALILLFDPAAVVSLSLWLSFAATAALLIWATRMLQTSDHERAVGVARLRRAVPALLVISLLALLATLPVSVAAFGRLPVYALVANLMVVPLYSLLVMPLALSGEIFALLGWHDAAVGLMQIAGRVVQMATALLTWLTTLPAGQLWGVYPPLWLGAVYMAGMLMAGRLLLRGRRRLAGLLALLTLCFYLLRVSDERSVDAPLWVVWDVGQGASSTLLLPGGYAVVTDVPGRPGSRINGGSMVAGGMRQLGVTHADMLILSHAQSDHLGGAWTLLQSLNVTGQIGLPDVPAVHADPAVRAMIAYAREQQIGVRWLARGDGWHVERGGLDVRFDVLWPPRGFAPKNENNTSLVVAVSWGDKTRLLWPGDIELAGEQELAAAVAGGVDAMLMPHHGSMSSSSVDFVRMFAPGLAVAQSGWHNRYGLPADAVMQRYRQAGAIVRNSADGAVLVRWPAAGGGAPESVQWQQAAGRRQLALRSLEKGQW</sequence>
<dbReference type="InterPro" id="IPR004797">
    <property type="entry name" value="Competence_ComEC/Rec2"/>
</dbReference>
<dbReference type="AlphaFoldDB" id="A0A5R9GSD2"/>
<dbReference type="NCBIfam" id="TIGR00360">
    <property type="entry name" value="ComEC_N-term"/>
    <property type="match status" value="1"/>
</dbReference>
<dbReference type="Pfam" id="PF03772">
    <property type="entry name" value="Competence"/>
    <property type="match status" value="1"/>
</dbReference>
<dbReference type="EMBL" id="VBRY01000001">
    <property type="protein sequence ID" value="TLS69111.1"/>
    <property type="molecule type" value="Genomic_DNA"/>
</dbReference>
<accession>A0A5R9GSD2</accession>
<feature type="transmembrane region" description="Helical" evidence="6">
    <location>
        <begin position="332"/>
        <end position="349"/>
    </location>
</feature>
<evidence type="ECO:0000313" key="10">
    <source>
        <dbReference type="Proteomes" id="UP000306585"/>
    </source>
</evidence>
<dbReference type="RefSeq" id="WP_138237925.1">
    <property type="nucleotide sequence ID" value="NZ_VBRY01000001.1"/>
</dbReference>
<name>A0A5R9GSD2_9PROT</name>
<keyword evidence="5 6" id="KW-0472">Membrane</keyword>
<feature type="transmembrane region" description="Helical" evidence="6">
    <location>
        <begin position="393"/>
        <end position="413"/>
    </location>
</feature>
<dbReference type="PANTHER" id="PTHR30619">
    <property type="entry name" value="DNA INTERNALIZATION/COMPETENCE PROTEIN COMEC/REC2"/>
    <property type="match status" value="1"/>
</dbReference>
<evidence type="ECO:0000256" key="5">
    <source>
        <dbReference type="ARBA" id="ARBA00023136"/>
    </source>
</evidence>
<keyword evidence="2" id="KW-1003">Cell membrane</keyword>
<feature type="transmembrane region" description="Helical" evidence="6">
    <location>
        <begin position="490"/>
        <end position="507"/>
    </location>
</feature>
<feature type="transmembrane region" description="Helical" evidence="6">
    <location>
        <begin position="355"/>
        <end position="373"/>
    </location>
</feature>
<feature type="transmembrane region" description="Helical" evidence="6">
    <location>
        <begin position="284"/>
        <end position="302"/>
    </location>
</feature>
<feature type="domain" description="ComEC/Rec2-related protein" evidence="7">
    <location>
        <begin position="225"/>
        <end position="507"/>
    </location>
</feature>
<dbReference type="InterPro" id="IPR004477">
    <property type="entry name" value="ComEC_N"/>
</dbReference>
<feature type="transmembrane region" description="Helical" evidence="6">
    <location>
        <begin position="514"/>
        <end position="531"/>
    </location>
</feature>
<dbReference type="InterPro" id="IPR052159">
    <property type="entry name" value="Competence_DNA_uptake"/>
</dbReference>
<feature type="transmembrane region" description="Helical" evidence="6">
    <location>
        <begin position="419"/>
        <end position="448"/>
    </location>
</feature>
<feature type="transmembrane region" description="Helical" evidence="6">
    <location>
        <begin position="460"/>
        <end position="484"/>
    </location>
</feature>
<evidence type="ECO:0000256" key="1">
    <source>
        <dbReference type="ARBA" id="ARBA00004651"/>
    </source>
</evidence>
<keyword evidence="3 6" id="KW-0812">Transmembrane</keyword>
<keyword evidence="4 6" id="KW-1133">Transmembrane helix</keyword>
<gene>
    <name evidence="9" type="ORF">FEF65_01075</name>
</gene>
<feature type="domain" description="DUF4131" evidence="8">
    <location>
        <begin position="41"/>
        <end position="189"/>
    </location>
</feature>
<reference evidence="9 10" key="1">
    <citation type="journal article" date="2019" name="Appl. Environ. Microbiol.">
        <title>Environmental Evidence and Genomic Insight of Iron-oxidizing Bacteria Preference Towards More Corrosion Resistant Stainless Steel at Higher Salinities.</title>
        <authorList>
            <person name="Garrison C.E."/>
            <person name="Price K.A."/>
            <person name="Field E.K."/>
        </authorList>
    </citation>
    <scope>NUCLEOTIDE SEQUENCE [LARGE SCALE GENOMIC DNA]</scope>
    <source>
        <strain evidence="9 10">P3</strain>
    </source>
</reference>
<evidence type="ECO:0000256" key="4">
    <source>
        <dbReference type="ARBA" id="ARBA00022989"/>
    </source>
</evidence>
<dbReference type="Proteomes" id="UP000306585">
    <property type="component" value="Unassembled WGS sequence"/>
</dbReference>
<dbReference type="PANTHER" id="PTHR30619:SF1">
    <property type="entry name" value="RECOMBINATION PROTEIN 2"/>
    <property type="match status" value="1"/>
</dbReference>
<dbReference type="GO" id="GO:0030420">
    <property type="term" value="P:establishment of competence for transformation"/>
    <property type="evidence" value="ECO:0007669"/>
    <property type="project" value="InterPro"/>
</dbReference>
<dbReference type="Gene3D" id="3.60.15.10">
    <property type="entry name" value="Ribonuclease Z/Hydroxyacylglutathione hydrolase-like"/>
    <property type="match status" value="1"/>
</dbReference>